<gene>
    <name evidence="2" type="ORF">EP10_000921</name>
</gene>
<evidence type="ECO:0000313" key="3">
    <source>
        <dbReference type="Proteomes" id="UP000029267"/>
    </source>
</evidence>
<dbReference type="EMBL" id="JPYA02000001">
    <property type="protein sequence ID" value="MEB3750082.1"/>
    <property type="molecule type" value="Genomic_DNA"/>
</dbReference>
<proteinExistence type="predicted"/>
<accession>A0ABU6BDR7</accession>
<protein>
    <submittedName>
        <fullName evidence="2">Uncharacterized protein</fullName>
    </submittedName>
</protein>
<evidence type="ECO:0000313" key="2">
    <source>
        <dbReference type="EMBL" id="MEB3750082.1"/>
    </source>
</evidence>
<dbReference type="Proteomes" id="UP000029267">
    <property type="component" value="Unassembled WGS sequence"/>
</dbReference>
<feature type="region of interest" description="Disordered" evidence="1">
    <location>
        <begin position="41"/>
        <end position="65"/>
    </location>
</feature>
<sequence>MHDFITSPISFGLQSLDKFFKIIIKFVISYVTKTSMKRTAVKRSSSGLGGQQRVDGRCESTEASL</sequence>
<feature type="compositionally biased region" description="Basic and acidic residues" evidence="1">
    <location>
        <begin position="54"/>
        <end position="65"/>
    </location>
</feature>
<keyword evidence="3" id="KW-1185">Reference proteome</keyword>
<name>A0ABU6BDR7_9BACL</name>
<organism evidence="2 3">
    <name type="scientific">Geobacillus icigianus</name>
    <dbReference type="NCBI Taxonomy" id="1430331"/>
    <lineage>
        <taxon>Bacteria</taxon>
        <taxon>Bacillati</taxon>
        <taxon>Bacillota</taxon>
        <taxon>Bacilli</taxon>
        <taxon>Bacillales</taxon>
        <taxon>Anoxybacillaceae</taxon>
        <taxon>Geobacillus</taxon>
    </lineage>
</organism>
<reference evidence="2 3" key="1">
    <citation type="journal article" date="2014" name="Genome Announc.">
        <title>Draft Genome Sequence of Geobacillus icigianus Strain G1w1T Isolated from Hot Springs in the Valley of Geysers, Kamchatka (Russian Federation).</title>
        <authorList>
            <person name="Bryanskaya A.V."/>
            <person name="Rozanov A.S."/>
            <person name="Logacheva M.D."/>
            <person name="Kotenko A.V."/>
            <person name="Peltek S.E."/>
        </authorList>
    </citation>
    <scope>NUCLEOTIDE SEQUENCE [LARGE SCALE GENOMIC DNA]</scope>
    <source>
        <strain evidence="2 3">G1w1</strain>
    </source>
</reference>
<comment type="caution">
    <text evidence="2">The sequence shown here is derived from an EMBL/GenBank/DDBJ whole genome shotgun (WGS) entry which is preliminary data.</text>
</comment>
<evidence type="ECO:0000256" key="1">
    <source>
        <dbReference type="SAM" id="MobiDB-lite"/>
    </source>
</evidence>